<feature type="compositionally biased region" description="Basic residues" evidence="1">
    <location>
        <begin position="247"/>
        <end position="259"/>
    </location>
</feature>
<comment type="caution">
    <text evidence="2">The sequence shown here is derived from an EMBL/GenBank/DDBJ whole genome shotgun (WGS) entry which is preliminary data.</text>
</comment>
<evidence type="ECO:0000256" key="1">
    <source>
        <dbReference type="SAM" id="MobiDB-lite"/>
    </source>
</evidence>
<sequence>MRKLKPRVFKTSEFLIEFEHSKLWETLLDICRPGNLLETSHPDVELSFRFHSWRISYGEMLCRWTPPIRLIPLEITAKRPGRQFDPAEFLVFFNSNPRMHPWRSNPMAAYMFISLSAFRVNCRIWLIPCLETLGFETAGWNLQQIYRDLMRHPVMQKPELSPPLLATLDIRLRTVITETAFHCKLIKMVNYEVFHPLNPQSSPADSDNEADAGNKTDAGNETDEDVPTDPSPPVLGKRPTTTFPKSKTQKKNSKRQKKKLQVDQVVPGFANNCTHCAHKAEEDRCVRIIYVKDNPKAAKYIGCAITAAPEGDRIKPKQVKNQKSRIYKRTYIHPMELGLRLVEARPPEHPVWIDCGRDIVRFIHRRKDSKEHLVAGVRFKALSPTTLKIMQENHQQVRIRTIRRRADMQAWAYGNMTATGSRMPMGGKKGDGYAPYACHSGDSVDDVKALFRHAVDTDILVTAAKSIYLGIEADLSELTEESELNRFGRFGAVGFYCTNFITPIHTDKDIVKVDQPTLHPCIQLSKENCGPDDYNFAMPCQWQQQQLGAQDPAND</sequence>
<dbReference type="EMBL" id="JARKIE010000121">
    <property type="protein sequence ID" value="KAJ7681162.1"/>
    <property type="molecule type" value="Genomic_DNA"/>
</dbReference>
<dbReference type="AlphaFoldDB" id="A0AAD7GDD0"/>
<evidence type="ECO:0000313" key="3">
    <source>
        <dbReference type="Proteomes" id="UP001221757"/>
    </source>
</evidence>
<protein>
    <submittedName>
        <fullName evidence="2">Uncharacterized protein</fullName>
    </submittedName>
</protein>
<organism evidence="2 3">
    <name type="scientific">Mycena rosella</name>
    <name type="common">Pink bonnet</name>
    <name type="synonym">Agaricus rosellus</name>
    <dbReference type="NCBI Taxonomy" id="1033263"/>
    <lineage>
        <taxon>Eukaryota</taxon>
        <taxon>Fungi</taxon>
        <taxon>Dikarya</taxon>
        <taxon>Basidiomycota</taxon>
        <taxon>Agaricomycotina</taxon>
        <taxon>Agaricomycetes</taxon>
        <taxon>Agaricomycetidae</taxon>
        <taxon>Agaricales</taxon>
        <taxon>Marasmiineae</taxon>
        <taxon>Mycenaceae</taxon>
        <taxon>Mycena</taxon>
    </lineage>
</organism>
<keyword evidence="3" id="KW-1185">Reference proteome</keyword>
<reference evidence="2" key="1">
    <citation type="submission" date="2023-03" db="EMBL/GenBank/DDBJ databases">
        <title>Massive genome expansion in bonnet fungi (Mycena s.s.) driven by repeated elements and novel gene families across ecological guilds.</title>
        <authorList>
            <consortium name="Lawrence Berkeley National Laboratory"/>
            <person name="Harder C.B."/>
            <person name="Miyauchi S."/>
            <person name="Viragh M."/>
            <person name="Kuo A."/>
            <person name="Thoen E."/>
            <person name="Andreopoulos B."/>
            <person name="Lu D."/>
            <person name="Skrede I."/>
            <person name="Drula E."/>
            <person name="Henrissat B."/>
            <person name="Morin E."/>
            <person name="Kohler A."/>
            <person name="Barry K."/>
            <person name="LaButti K."/>
            <person name="Morin E."/>
            <person name="Salamov A."/>
            <person name="Lipzen A."/>
            <person name="Mereny Z."/>
            <person name="Hegedus B."/>
            <person name="Baldrian P."/>
            <person name="Stursova M."/>
            <person name="Weitz H."/>
            <person name="Taylor A."/>
            <person name="Grigoriev I.V."/>
            <person name="Nagy L.G."/>
            <person name="Martin F."/>
            <person name="Kauserud H."/>
        </authorList>
    </citation>
    <scope>NUCLEOTIDE SEQUENCE</scope>
    <source>
        <strain evidence="2">CBHHK067</strain>
    </source>
</reference>
<gene>
    <name evidence="2" type="ORF">B0H17DRAFT_1205978</name>
</gene>
<feature type="region of interest" description="Disordered" evidence="1">
    <location>
        <begin position="199"/>
        <end position="261"/>
    </location>
</feature>
<proteinExistence type="predicted"/>
<name>A0AAD7GDD0_MYCRO</name>
<dbReference type="Proteomes" id="UP001221757">
    <property type="component" value="Unassembled WGS sequence"/>
</dbReference>
<accession>A0AAD7GDD0</accession>
<evidence type="ECO:0000313" key="2">
    <source>
        <dbReference type="EMBL" id="KAJ7681162.1"/>
    </source>
</evidence>